<dbReference type="AlphaFoldDB" id="A0A0P1GZC4"/>
<comment type="similarity">
    <text evidence="1 6">Belongs to the peptidase S8 family.</text>
</comment>
<dbReference type="PRINTS" id="PR00723">
    <property type="entry name" value="SUBTILISIN"/>
</dbReference>
<name>A0A0P1GZC4_9RHOB</name>
<feature type="region of interest" description="Disordered" evidence="7">
    <location>
        <begin position="1"/>
        <end position="31"/>
    </location>
</feature>
<evidence type="ECO:0000256" key="7">
    <source>
        <dbReference type="SAM" id="MobiDB-lite"/>
    </source>
</evidence>
<keyword evidence="2 6" id="KW-0645">Protease</keyword>
<evidence type="ECO:0000256" key="3">
    <source>
        <dbReference type="ARBA" id="ARBA00022801"/>
    </source>
</evidence>
<evidence type="ECO:0000259" key="9">
    <source>
        <dbReference type="Pfam" id="PF10030"/>
    </source>
</evidence>
<dbReference type="Proteomes" id="UP000054935">
    <property type="component" value="Unassembled WGS sequence"/>
</dbReference>
<feature type="domain" description="Peptidase S8/S53" evidence="8">
    <location>
        <begin position="116"/>
        <end position="316"/>
    </location>
</feature>
<evidence type="ECO:0000256" key="2">
    <source>
        <dbReference type="ARBA" id="ARBA00022670"/>
    </source>
</evidence>
<evidence type="ECO:0000256" key="1">
    <source>
        <dbReference type="ARBA" id="ARBA00011073"/>
    </source>
</evidence>
<dbReference type="PANTHER" id="PTHR43399:SF4">
    <property type="entry name" value="CELL WALL-ASSOCIATED PROTEASE"/>
    <property type="match status" value="1"/>
</dbReference>
<evidence type="ECO:0000313" key="11">
    <source>
        <dbReference type="Proteomes" id="UP000054935"/>
    </source>
</evidence>
<feature type="domain" description="Peptidase S8/S53" evidence="8">
    <location>
        <begin position="450"/>
        <end position="580"/>
    </location>
</feature>
<proteinExistence type="inferred from homology"/>
<keyword evidence="11" id="KW-1185">Reference proteome</keyword>
<dbReference type="Gene3D" id="3.40.50.200">
    <property type="entry name" value="Peptidase S8/S53 domain"/>
    <property type="match status" value="1"/>
</dbReference>
<reference evidence="10 11" key="1">
    <citation type="submission" date="2015-09" db="EMBL/GenBank/DDBJ databases">
        <authorList>
            <consortium name="Swine Surveillance"/>
        </authorList>
    </citation>
    <scope>NUCLEOTIDE SEQUENCE [LARGE SCALE GENOMIC DNA]</scope>
    <source>
        <strain evidence="10 11">CECT 7648</strain>
    </source>
</reference>
<feature type="active site" description="Charge relay system" evidence="5 6">
    <location>
        <position position="125"/>
    </location>
</feature>
<accession>A0A0P1GZC4</accession>
<evidence type="ECO:0000256" key="6">
    <source>
        <dbReference type="PROSITE-ProRule" id="PRU01240"/>
    </source>
</evidence>
<dbReference type="Pfam" id="PF00082">
    <property type="entry name" value="Peptidase_S8"/>
    <property type="match status" value="2"/>
</dbReference>
<dbReference type="InterPro" id="IPR019262">
    <property type="entry name" value="DUF2272"/>
</dbReference>
<evidence type="ECO:0000313" key="10">
    <source>
        <dbReference type="EMBL" id="CUH82546.1"/>
    </source>
</evidence>
<dbReference type="RefSeq" id="WP_058249439.1">
    <property type="nucleotide sequence ID" value="NZ_CYSE01000015.1"/>
</dbReference>
<evidence type="ECO:0000256" key="4">
    <source>
        <dbReference type="ARBA" id="ARBA00022825"/>
    </source>
</evidence>
<dbReference type="STRING" id="441103.TRN7648_04088"/>
<feature type="active site" description="Charge relay system" evidence="5 6">
    <location>
        <position position="528"/>
    </location>
</feature>
<dbReference type="GO" id="GO:0004252">
    <property type="term" value="F:serine-type endopeptidase activity"/>
    <property type="evidence" value="ECO:0007669"/>
    <property type="project" value="UniProtKB-UniRule"/>
</dbReference>
<keyword evidence="3 6" id="KW-0378">Hydrolase</keyword>
<dbReference type="PROSITE" id="PS00138">
    <property type="entry name" value="SUBTILASE_SER"/>
    <property type="match status" value="1"/>
</dbReference>
<dbReference type="InterPro" id="IPR036852">
    <property type="entry name" value="Peptidase_S8/S53_dom_sf"/>
</dbReference>
<dbReference type="EC" id="3.4.21.-" evidence="10"/>
<dbReference type="SUPFAM" id="SSF52743">
    <property type="entry name" value="Subtilisin-like"/>
    <property type="match status" value="1"/>
</dbReference>
<dbReference type="EMBL" id="CYSE01000015">
    <property type="protein sequence ID" value="CUH82546.1"/>
    <property type="molecule type" value="Genomic_DNA"/>
</dbReference>
<feature type="active site" description="Charge relay system" evidence="5 6">
    <location>
        <position position="209"/>
    </location>
</feature>
<feature type="domain" description="DUF2272" evidence="9">
    <location>
        <begin position="750"/>
        <end position="931"/>
    </location>
</feature>
<keyword evidence="4 6" id="KW-0720">Serine protease</keyword>
<dbReference type="PANTHER" id="PTHR43399">
    <property type="entry name" value="SUBTILISIN-RELATED"/>
    <property type="match status" value="1"/>
</dbReference>
<gene>
    <name evidence="10" type="primary">bpr</name>
    <name evidence="10" type="ORF">TRN7648_04088</name>
</gene>
<dbReference type="Pfam" id="PF10030">
    <property type="entry name" value="DUF2272"/>
    <property type="match status" value="1"/>
</dbReference>
<dbReference type="InterPro" id="IPR023828">
    <property type="entry name" value="Peptidase_S8_Ser-AS"/>
</dbReference>
<protein>
    <submittedName>
        <fullName evidence="10">Bacillopeptidase F</fullName>
        <ecNumber evidence="10">3.4.21.-</ecNumber>
    </submittedName>
</protein>
<dbReference type="PROSITE" id="PS51892">
    <property type="entry name" value="SUBTILASE"/>
    <property type="match status" value="1"/>
</dbReference>
<evidence type="ECO:0000256" key="5">
    <source>
        <dbReference type="PIRSR" id="PIRSR615500-1"/>
    </source>
</evidence>
<dbReference type="Gene3D" id="2.60.120.1290">
    <property type="match status" value="1"/>
</dbReference>
<dbReference type="InterPro" id="IPR015500">
    <property type="entry name" value="Peptidase_S8_subtilisin-rel"/>
</dbReference>
<dbReference type="InterPro" id="IPR051048">
    <property type="entry name" value="Peptidase_S8/S53_subtilisin"/>
</dbReference>
<dbReference type="GO" id="GO:0006508">
    <property type="term" value="P:proteolysis"/>
    <property type="evidence" value="ECO:0007669"/>
    <property type="project" value="UniProtKB-KW"/>
</dbReference>
<dbReference type="OrthoDB" id="9816306at2"/>
<sequence length="944" mass="101163">MTQATAPFATGLAPDLSLDMKPDEARTSGPRQTVSVLAKLSGKGAVPPGARIVTRFGEIAALEVPRDRLPALTASEAVENIELPRPLRAARLAEPLAPRPRQAANTRRPDGVTATGRGSVVAVLDWGIDFAHPSLVRLAPDGSPRTRLLALWDQRGGDSAANRWGYGRIFTRAQINEALQSPDPYAALGYHPGSADTRDRRTGRWQGAHGTHVIDIAAGNGRGGGPEGVAPEADLLFCHLARTQPLLGPGSLGDSANIVHAVDWCLEAAGPRPIVINASLGAHNGPHDGSSYAEQAIDRALELAPGRVMVNSAGNYFRRAAHASGRVLPGQPATLRLAVPPNDPTPSELELWHAPTDRFILRLRPPGGGRGLSLRLGARGALRLGGEVIGQVTYGPQNNGDIAFGLIFAPNAPAGIWSLTLDPQQLTDGRYHAWIERDSGLQPRFVGPSVDQNYTTGTICNGTKTITVGAVDTTARGLRLGPFSSSGPTRDGRIKPELVAPGVRIVAARSAPPGAPPGARHVAKSGTSMAAPHVAGTIALMHECLGRPLPIDEMRALLFSTLAHPQVSGASGQHTHRLGHGLLDIAAAERAARAEAANHTEQEVNQMDFHTDEIPDWAEPAAQPRPAMGRFAPEALHSDLDADLWAEFSQDEAAANPWHAAPEDTPQDTVIWPWDAAIDDSYDSAEWHDDPDTDDAVESAYIWDTAAPSRYCIYRNEVARIAREELANWHGQTEADAARLPALIRYWQATGRSADAAQDMARRSAADTSPWSAAFISYVVRQAGITSADGFLFSGAHMRYIVGALRNREQSLTDRPFWLLDARELVNEVQLQPGDLLCFNRTARIRGRRVATNHSYSSLRQQYWDGENHAINPVSAENTRRRVIASHTSVVVGTRQTDSGAVVQCIGGNESNTVRLREYPINASGGLVDPGAARIFGAIKMTGC</sequence>
<organism evidence="10 11">
    <name type="scientific">Tropicibacter naphthalenivorans</name>
    <dbReference type="NCBI Taxonomy" id="441103"/>
    <lineage>
        <taxon>Bacteria</taxon>
        <taxon>Pseudomonadati</taxon>
        <taxon>Pseudomonadota</taxon>
        <taxon>Alphaproteobacteria</taxon>
        <taxon>Rhodobacterales</taxon>
        <taxon>Roseobacteraceae</taxon>
        <taxon>Tropicibacter</taxon>
    </lineage>
</organism>
<evidence type="ECO:0000259" key="8">
    <source>
        <dbReference type="Pfam" id="PF00082"/>
    </source>
</evidence>
<dbReference type="InterPro" id="IPR000209">
    <property type="entry name" value="Peptidase_S8/S53_dom"/>
</dbReference>